<dbReference type="AlphaFoldDB" id="A0AA37UHW4"/>
<dbReference type="Proteomes" id="UP001157161">
    <property type="component" value="Unassembled WGS sequence"/>
</dbReference>
<dbReference type="EMBL" id="BSUM01000001">
    <property type="protein sequence ID" value="GMA30864.1"/>
    <property type="molecule type" value="Genomic_DNA"/>
</dbReference>
<organism evidence="2 3">
    <name type="scientific">Litorihabitans aurantiacus</name>
    <dbReference type="NCBI Taxonomy" id="1930061"/>
    <lineage>
        <taxon>Bacteria</taxon>
        <taxon>Bacillati</taxon>
        <taxon>Actinomycetota</taxon>
        <taxon>Actinomycetes</taxon>
        <taxon>Micrococcales</taxon>
        <taxon>Beutenbergiaceae</taxon>
        <taxon>Litorihabitans</taxon>
    </lineage>
</organism>
<accession>A0AA37UHW4</accession>
<reference evidence="2" key="2">
    <citation type="submission" date="2023-02" db="EMBL/GenBank/DDBJ databases">
        <authorList>
            <person name="Sun Q."/>
            <person name="Mori K."/>
        </authorList>
    </citation>
    <scope>NUCLEOTIDE SEQUENCE</scope>
    <source>
        <strain evidence="2">NBRC 112290</strain>
    </source>
</reference>
<comment type="caution">
    <text evidence="2">The sequence shown here is derived from an EMBL/GenBank/DDBJ whole genome shotgun (WGS) entry which is preliminary data.</text>
</comment>
<gene>
    <name evidence="2" type="ORF">GCM10025875_08560</name>
</gene>
<proteinExistence type="predicted"/>
<evidence type="ECO:0000313" key="2">
    <source>
        <dbReference type="EMBL" id="GMA30864.1"/>
    </source>
</evidence>
<feature type="region of interest" description="Disordered" evidence="1">
    <location>
        <begin position="1"/>
        <end position="45"/>
    </location>
</feature>
<feature type="region of interest" description="Disordered" evidence="1">
    <location>
        <begin position="83"/>
        <end position="118"/>
    </location>
</feature>
<reference evidence="2" key="1">
    <citation type="journal article" date="2014" name="Int. J. Syst. Evol. Microbiol.">
        <title>Complete genome sequence of Corynebacterium casei LMG S-19264T (=DSM 44701T), isolated from a smear-ripened cheese.</title>
        <authorList>
            <consortium name="US DOE Joint Genome Institute (JGI-PGF)"/>
            <person name="Walter F."/>
            <person name="Albersmeier A."/>
            <person name="Kalinowski J."/>
            <person name="Ruckert C."/>
        </authorList>
    </citation>
    <scope>NUCLEOTIDE SEQUENCE</scope>
    <source>
        <strain evidence="2">NBRC 112290</strain>
    </source>
</reference>
<keyword evidence="3" id="KW-1185">Reference proteome</keyword>
<sequence>MPSPPAAAGGWATPRSIGTPTVAAPRANPIECSANTPRAAPTGRSGAVVSTSAWSTTVVGWLAQSATAIAARLRPVVSRTCTVPSASCSTPGTSDSAGAVSRSTAVTGGGATQSSDPIWLSWPTEARPALVTSSTLPGVKRTRARCANLRSGVARPAG</sequence>
<feature type="compositionally biased region" description="Polar residues" evidence="1">
    <location>
        <begin position="83"/>
        <end position="116"/>
    </location>
</feature>
<evidence type="ECO:0000256" key="1">
    <source>
        <dbReference type="SAM" id="MobiDB-lite"/>
    </source>
</evidence>
<protein>
    <submittedName>
        <fullName evidence="2">Uncharacterized protein</fullName>
    </submittedName>
</protein>
<name>A0AA37UHW4_9MICO</name>
<evidence type="ECO:0000313" key="3">
    <source>
        <dbReference type="Proteomes" id="UP001157161"/>
    </source>
</evidence>